<evidence type="ECO:0000256" key="1">
    <source>
        <dbReference type="SAM" id="Coils"/>
    </source>
</evidence>
<organism evidence="3 4">
    <name type="scientific">Halocaridina rubra</name>
    <name type="common">Hawaiian red shrimp</name>
    <dbReference type="NCBI Taxonomy" id="373956"/>
    <lineage>
        <taxon>Eukaryota</taxon>
        <taxon>Metazoa</taxon>
        <taxon>Ecdysozoa</taxon>
        <taxon>Arthropoda</taxon>
        <taxon>Crustacea</taxon>
        <taxon>Multicrustacea</taxon>
        <taxon>Malacostraca</taxon>
        <taxon>Eumalacostraca</taxon>
        <taxon>Eucarida</taxon>
        <taxon>Decapoda</taxon>
        <taxon>Pleocyemata</taxon>
        <taxon>Caridea</taxon>
        <taxon>Atyoidea</taxon>
        <taxon>Atyidae</taxon>
        <taxon>Halocaridina</taxon>
    </lineage>
</organism>
<dbReference type="GO" id="GO:0097038">
    <property type="term" value="C:perinuclear endoplasmic reticulum"/>
    <property type="evidence" value="ECO:0007669"/>
    <property type="project" value="TreeGrafter"/>
</dbReference>
<reference evidence="3 4" key="1">
    <citation type="submission" date="2023-11" db="EMBL/GenBank/DDBJ databases">
        <title>Halocaridina rubra genome assembly.</title>
        <authorList>
            <person name="Smith C."/>
        </authorList>
    </citation>
    <scope>NUCLEOTIDE SEQUENCE [LARGE SCALE GENOMIC DNA]</scope>
    <source>
        <strain evidence="3">EP-1</strain>
        <tissue evidence="3">Whole</tissue>
    </source>
</reference>
<dbReference type="FunFam" id="3.30.70.3490:FF:000003">
    <property type="entry name" value="Oxysterol-binding protein"/>
    <property type="match status" value="1"/>
</dbReference>
<feature type="coiled-coil region" evidence="1">
    <location>
        <begin position="139"/>
        <end position="166"/>
    </location>
</feature>
<feature type="region of interest" description="Disordered" evidence="2">
    <location>
        <begin position="1"/>
        <end position="30"/>
    </location>
</feature>
<evidence type="ECO:0000313" key="3">
    <source>
        <dbReference type="EMBL" id="KAK7079659.1"/>
    </source>
</evidence>
<name>A0AAN9A9X0_HALRR</name>
<keyword evidence="4" id="KW-1185">Reference proteome</keyword>
<dbReference type="Gene3D" id="3.30.70.3490">
    <property type="match status" value="1"/>
</dbReference>
<gene>
    <name evidence="3" type="primary">OSBPL1A_2</name>
    <name evidence="3" type="ORF">SK128_011116</name>
</gene>
<feature type="compositionally biased region" description="Acidic residues" evidence="2">
    <location>
        <begin position="52"/>
        <end position="67"/>
    </location>
</feature>
<dbReference type="InterPro" id="IPR037239">
    <property type="entry name" value="OSBP_sf"/>
</dbReference>
<comment type="caution">
    <text evidence="3">The sequence shown here is derived from an EMBL/GenBank/DDBJ whole genome shotgun (WGS) entry which is preliminary data.</text>
</comment>
<accession>A0AAN9A9X0</accession>
<dbReference type="EMBL" id="JAXCGZ010006593">
    <property type="protein sequence ID" value="KAK7079659.1"/>
    <property type="molecule type" value="Genomic_DNA"/>
</dbReference>
<dbReference type="Proteomes" id="UP001381693">
    <property type="component" value="Unassembled WGS sequence"/>
</dbReference>
<protein>
    <submittedName>
        <fullName evidence="3">Oxysterol-binding protein-related protein 1</fullName>
    </submittedName>
</protein>
<feature type="region of interest" description="Disordered" evidence="2">
    <location>
        <begin position="48"/>
        <end position="75"/>
    </location>
</feature>
<dbReference type="Pfam" id="PF01237">
    <property type="entry name" value="Oxysterol_BP"/>
    <property type="match status" value="1"/>
</dbReference>
<sequence>MKTNAHKFRRSDKKKSEDGTVSGASPARAPSKVFKKLNTITSSFKMSSDVEASIDIEDGEPPDEPEEGYPRTDSTYSIDIPNSITLWEADPRPENSPQFYHFTLFAMSLNEYNDEIKANLSPTDCRLRPDIRCLENGDIDNAATEKSRLEEKQREARKLRKKGKEEWKSRWFEQGTNTFTRQEDWLYSGGYWDRNYQETIDIF</sequence>
<feature type="compositionally biased region" description="Basic residues" evidence="2">
    <location>
        <begin position="1"/>
        <end position="13"/>
    </location>
</feature>
<dbReference type="PANTHER" id="PTHR10972:SF209">
    <property type="entry name" value="OXYSTEROL-BINDING PROTEIN"/>
    <property type="match status" value="1"/>
</dbReference>
<dbReference type="GO" id="GO:0005829">
    <property type="term" value="C:cytosol"/>
    <property type="evidence" value="ECO:0007669"/>
    <property type="project" value="TreeGrafter"/>
</dbReference>
<dbReference type="PANTHER" id="PTHR10972">
    <property type="entry name" value="OXYSTEROL-BINDING PROTEIN-RELATED"/>
    <property type="match status" value="1"/>
</dbReference>
<proteinExistence type="predicted"/>
<dbReference type="GO" id="GO:0005886">
    <property type="term" value="C:plasma membrane"/>
    <property type="evidence" value="ECO:0007669"/>
    <property type="project" value="TreeGrafter"/>
</dbReference>
<dbReference type="AlphaFoldDB" id="A0AAN9A9X0"/>
<keyword evidence="1" id="KW-0175">Coiled coil</keyword>
<evidence type="ECO:0000256" key="2">
    <source>
        <dbReference type="SAM" id="MobiDB-lite"/>
    </source>
</evidence>
<dbReference type="GO" id="GO:0032934">
    <property type="term" value="F:sterol binding"/>
    <property type="evidence" value="ECO:0007669"/>
    <property type="project" value="TreeGrafter"/>
</dbReference>
<dbReference type="SUPFAM" id="SSF144000">
    <property type="entry name" value="Oxysterol-binding protein-like"/>
    <property type="match status" value="1"/>
</dbReference>
<evidence type="ECO:0000313" key="4">
    <source>
        <dbReference type="Proteomes" id="UP001381693"/>
    </source>
</evidence>
<dbReference type="InterPro" id="IPR000648">
    <property type="entry name" value="Oxysterol-bd"/>
</dbReference>